<feature type="region of interest" description="Disordered" evidence="1">
    <location>
        <begin position="158"/>
        <end position="258"/>
    </location>
</feature>
<evidence type="ECO:0000256" key="1">
    <source>
        <dbReference type="SAM" id="MobiDB-lite"/>
    </source>
</evidence>
<name>A0A9N9N7B3_9GLOM</name>
<feature type="compositionally biased region" description="Polar residues" evidence="1">
    <location>
        <begin position="176"/>
        <end position="195"/>
    </location>
</feature>
<reference evidence="3" key="1">
    <citation type="submission" date="2021-06" db="EMBL/GenBank/DDBJ databases">
        <authorList>
            <person name="Kallberg Y."/>
            <person name="Tangrot J."/>
            <person name="Rosling A."/>
        </authorList>
    </citation>
    <scope>NUCLEOTIDE SEQUENCE</scope>
    <source>
        <strain evidence="3">CL551</strain>
    </source>
</reference>
<gene>
    <name evidence="3" type="ORF">AMORRO_LOCUS12627</name>
</gene>
<evidence type="ECO:0000313" key="3">
    <source>
        <dbReference type="EMBL" id="CAG8709981.1"/>
    </source>
</evidence>
<organism evidence="3 4">
    <name type="scientific">Acaulospora morrowiae</name>
    <dbReference type="NCBI Taxonomy" id="94023"/>
    <lineage>
        <taxon>Eukaryota</taxon>
        <taxon>Fungi</taxon>
        <taxon>Fungi incertae sedis</taxon>
        <taxon>Mucoromycota</taxon>
        <taxon>Glomeromycotina</taxon>
        <taxon>Glomeromycetes</taxon>
        <taxon>Diversisporales</taxon>
        <taxon>Acaulosporaceae</taxon>
        <taxon>Acaulospora</taxon>
    </lineage>
</organism>
<comment type="caution">
    <text evidence="3">The sequence shown here is derived from an EMBL/GenBank/DDBJ whole genome shotgun (WGS) entry which is preliminary data.</text>
</comment>
<feature type="non-terminal residue" evidence="3">
    <location>
        <position position="626"/>
    </location>
</feature>
<dbReference type="Proteomes" id="UP000789342">
    <property type="component" value="Unassembled WGS sequence"/>
</dbReference>
<feature type="region of interest" description="Disordered" evidence="1">
    <location>
        <begin position="588"/>
        <end position="626"/>
    </location>
</feature>
<feature type="domain" description="NELF-A N-terminal" evidence="2">
    <location>
        <begin position="1"/>
        <end position="98"/>
    </location>
</feature>
<feature type="compositionally biased region" description="Polar residues" evidence="1">
    <location>
        <begin position="158"/>
        <end position="169"/>
    </location>
</feature>
<feature type="compositionally biased region" description="Basic and acidic residues" evidence="1">
    <location>
        <begin position="594"/>
        <end position="606"/>
    </location>
</feature>
<dbReference type="InterPro" id="IPR056557">
    <property type="entry name" value="NELF-A_N"/>
</dbReference>
<dbReference type="AlphaFoldDB" id="A0A9N9N7B3"/>
<keyword evidence="4" id="KW-1185">Reference proteome</keyword>
<evidence type="ECO:0000259" key="2">
    <source>
        <dbReference type="Pfam" id="PF23553"/>
    </source>
</evidence>
<protein>
    <submittedName>
        <fullName evidence="3">11254_t:CDS:1</fullName>
    </submittedName>
</protein>
<accession>A0A9N9N7B3</accession>
<dbReference type="OrthoDB" id="2135488at2759"/>
<feature type="compositionally biased region" description="Acidic residues" evidence="1">
    <location>
        <begin position="361"/>
        <end position="371"/>
    </location>
</feature>
<dbReference type="Pfam" id="PF23553">
    <property type="entry name" value="NELF-A_N"/>
    <property type="match status" value="1"/>
</dbReference>
<feature type="compositionally biased region" description="Acidic residues" evidence="1">
    <location>
        <begin position="614"/>
        <end position="626"/>
    </location>
</feature>
<feature type="compositionally biased region" description="Basic and acidic residues" evidence="1">
    <location>
        <begin position="282"/>
        <end position="341"/>
    </location>
</feature>
<feature type="compositionally biased region" description="Pro residues" evidence="1">
    <location>
        <begin position="212"/>
        <end position="221"/>
    </location>
</feature>
<sequence length="626" mass="71384">LSKEILHHIYVHWRTYSSNIKLGVLFAILCIRRLLVAGLKTELSAIITSGTYDKDEWVRLISKMLLEYPNSQTLDLNIEQYIPETATKGMHELMSKIRKNGIKFYPVEYAFFDREICDVFDPFSSCPATQTTHFTLRQGISNNERLLKLTNLQVPPSPGLTSPINTNAFNFEPLQNRGQSHPSVGPPSRSNSISGPSLFIPKRRPSQINQPYPRPPIPPPQRSGSTNIPPMGAMNINPGPRSPEIKISQRKTYQKPTRIQMIDISTGSSIIKNQEETRRLTQLEEQQQKELKKQERARKAEEKRREEDEKKQQREREKAEKARQKEEAKIAKEKEKKDKAARAASVEVQASSGRKKKKLDEEEIIEEESISDGELPHKNPQVISASPSSPPSISKSPINVDDYDNDYLSSINGGVPETNENGPEVINSGVSEFNGDTTEFNEGVSDATSVAESSRQPTIPEDVSIPSEQPMDQTEISLQLYKEYPTREMSQKDRRLFERNCSAVLSQANKIDGDPNLRQCIINFLGGVHEVKALMAVSKGVNNPEDDLRHIVLHEQTIRSPEGKAIRETFIFEMNIENGQWRKIKRRKTKGYKNKKDNEERNRMMMDEGNQIMMDEEMNQEMEERN</sequence>
<dbReference type="EMBL" id="CAJVPV010019133">
    <property type="protein sequence ID" value="CAG8709981.1"/>
    <property type="molecule type" value="Genomic_DNA"/>
</dbReference>
<feature type="compositionally biased region" description="Low complexity" evidence="1">
    <location>
        <begin position="383"/>
        <end position="398"/>
    </location>
</feature>
<feature type="region of interest" description="Disordered" evidence="1">
    <location>
        <begin position="282"/>
        <end position="409"/>
    </location>
</feature>
<feature type="compositionally biased region" description="Polar residues" evidence="1">
    <location>
        <begin position="445"/>
        <end position="457"/>
    </location>
</feature>
<evidence type="ECO:0000313" key="4">
    <source>
        <dbReference type="Proteomes" id="UP000789342"/>
    </source>
</evidence>
<proteinExistence type="predicted"/>
<feature type="region of interest" description="Disordered" evidence="1">
    <location>
        <begin position="445"/>
        <end position="467"/>
    </location>
</feature>